<keyword evidence="2" id="KW-1185">Reference proteome</keyword>
<dbReference type="AlphaFoldDB" id="B8CZZ5"/>
<evidence type="ECO:0000313" key="2">
    <source>
        <dbReference type="Proteomes" id="UP000000719"/>
    </source>
</evidence>
<organism evidence="1 2">
    <name type="scientific">Halothermothrix orenii (strain H 168 / OCM 544 / DSM 9562)</name>
    <dbReference type="NCBI Taxonomy" id="373903"/>
    <lineage>
        <taxon>Bacteria</taxon>
        <taxon>Bacillati</taxon>
        <taxon>Bacillota</taxon>
        <taxon>Clostridia</taxon>
        <taxon>Halanaerobiales</taxon>
        <taxon>Halothermotrichaceae</taxon>
        <taxon>Halothermothrix</taxon>
    </lineage>
</organism>
<dbReference type="eggNOG" id="COG2043">
    <property type="taxonomic scope" value="Bacteria"/>
</dbReference>
<dbReference type="Pfam" id="PF02596">
    <property type="entry name" value="DUF169"/>
    <property type="match status" value="1"/>
</dbReference>
<protein>
    <submittedName>
        <fullName evidence="1">Uncharacterized protein conserved in archaea</fullName>
    </submittedName>
</protein>
<dbReference type="KEGG" id="hor:Hore_21020"/>
<dbReference type="RefSeq" id="WP_015923816.1">
    <property type="nucleotide sequence ID" value="NC_011899.1"/>
</dbReference>
<sequence>MQKELAQKLQKILKLDTSPVAIKLYRNRDDLPLKPLQRKLNICQLVYMARAMGKANSGTPDKMVCSFGAACAGLIKTPDVFKTGEAAVGIYCKDNEAGKNFFANTFKLGDKGKEYDAMYVEPLEKGTVEPDVVVVHGNSGQIVRLIHANAYDSGEKVSADSVAEGALCSSIGYVLEHNKPRVDFPCAGERVFGGAQNHEIVFVTPYNRLEKLVENLEHTARGGFSVYPAPIYMDWSPTMPSTYTIKEEDL</sequence>
<dbReference type="HOGENOM" id="CLU_074324_0_0_9"/>
<dbReference type="PANTHER" id="PTHR37954:SF3">
    <property type="entry name" value="DUF169 DOMAIN-CONTAINING PROTEIN"/>
    <property type="match status" value="1"/>
</dbReference>
<dbReference type="InterPro" id="IPR003748">
    <property type="entry name" value="DUF169"/>
</dbReference>
<name>B8CZZ5_HALOH</name>
<reference evidence="1 2" key="1">
    <citation type="journal article" date="2009" name="PLoS ONE">
        <title>Genome analysis of the anaerobic thermohalophilic bacterium Halothermothrix orenii.</title>
        <authorList>
            <person name="Mavromatis K."/>
            <person name="Ivanova N."/>
            <person name="Anderson I."/>
            <person name="Lykidis A."/>
            <person name="Hooper S.D."/>
            <person name="Sun H."/>
            <person name="Kunin V."/>
            <person name="Lapidus A."/>
            <person name="Hugenholtz P."/>
            <person name="Patel B."/>
            <person name="Kyrpides N.C."/>
        </authorList>
    </citation>
    <scope>NUCLEOTIDE SEQUENCE [LARGE SCALE GENOMIC DNA]</scope>
    <source>
        <strain evidence="2">H 168 / OCM 544 / DSM 9562</strain>
    </source>
</reference>
<dbReference type="Proteomes" id="UP000000719">
    <property type="component" value="Chromosome"/>
</dbReference>
<dbReference type="PANTHER" id="PTHR37954">
    <property type="entry name" value="BLL4979 PROTEIN"/>
    <property type="match status" value="1"/>
</dbReference>
<evidence type="ECO:0000313" key="1">
    <source>
        <dbReference type="EMBL" id="ACL70847.1"/>
    </source>
</evidence>
<proteinExistence type="predicted"/>
<gene>
    <name evidence="1" type="ordered locus">Hore_21020</name>
</gene>
<accession>B8CZZ5</accession>
<dbReference type="EMBL" id="CP001098">
    <property type="protein sequence ID" value="ACL70847.1"/>
    <property type="molecule type" value="Genomic_DNA"/>
</dbReference>